<protein>
    <submittedName>
        <fullName evidence="1">Uncharacterized protein</fullName>
    </submittedName>
</protein>
<accession>A0A4Z2H3N2</accession>
<sequence length="62" mass="7131">MKDILKHKQVINSSYSEWIPHLMVRPAGRPASRWFHPVRYLASRVCGSVESCCVTTLLQAYI</sequence>
<dbReference type="EMBL" id="SRLO01000341">
    <property type="protein sequence ID" value="TNN60080.1"/>
    <property type="molecule type" value="Genomic_DNA"/>
</dbReference>
<proteinExistence type="predicted"/>
<name>A0A4Z2H3N2_9TELE</name>
<comment type="caution">
    <text evidence="1">The sequence shown here is derived from an EMBL/GenBank/DDBJ whole genome shotgun (WGS) entry which is preliminary data.</text>
</comment>
<dbReference type="AlphaFoldDB" id="A0A4Z2H3N2"/>
<keyword evidence="2" id="KW-1185">Reference proteome</keyword>
<evidence type="ECO:0000313" key="1">
    <source>
        <dbReference type="EMBL" id="TNN60080.1"/>
    </source>
</evidence>
<gene>
    <name evidence="1" type="ORF">EYF80_029749</name>
</gene>
<dbReference type="Proteomes" id="UP000314294">
    <property type="component" value="Unassembled WGS sequence"/>
</dbReference>
<organism evidence="1 2">
    <name type="scientific">Liparis tanakae</name>
    <name type="common">Tanaka's snailfish</name>
    <dbReference type="NCBI Taxonomy" id="230148"/>
    <lineage>
        <taxon>Eukaryota</taxon>
        <taxon>Metazoa</taxon>
        <taxon>Chordata</taxon>
        <taxon>Craniata</taxon>
        <taxon>Vertebrata</taxon>
        <taxon>Euteleostomi</taxon>
        <taxon>Actinopterygii</taxon>
        <taxon>Neopterygii</taxon>
        <taxon>Teleostei</taxon>
        <taxon>Neoteleostei</taxon>
        <taxon>Acanthomorphata</taxon>
        <taxon>Eupercaria</taxon>
        <taxon>Perciformes</taxon>
        <taxon>Cottioidei</taxon>
        <taxon>Cottales</taxon>
        <taxon>Liparidae</taxon>
        <taxon>Liparis</taxon>
    </lineage>
</organism>
<reference evidence="1 2" key="1">
    <citation type="submission" date="2019-03" db="EMBL/GenBank/DDBJ databases">
        <title>First draft genome of Liparis tanakae, snailfish: a comprehensive survey of snailfish specific genes.</title>
        <authorList>
            <person name="Kim W."/>
            <person name="Song I."/>
            <person name="Jeong J.-H."/>
            <person name="Kim D."/>
            <person name="Kim S."/>
            <person name="Ryu S."/>
            <person name="Song J.Y."/>
            <person name="Lee S.K."/>
        </authorList>
    </citation>
    <scope>NUCLEOTIDE SEQUENCE [LARGE SCALE GENOMIC DNA]</scope>
    <source>
        <tissue evidence="1">Muscle</tissue>
    </source>
</reference>
<evidence type="ECO:0000313" key="2">
    <source>
        <dbReference type="Proteomes" id="UP000314294"/>
    </source>
</evidence>